<name>A0AA38FMH5_TAXCH</name>
<reference evidence="2 3" key="1">
    <citation type="journal article" date="2021" name="Nat. Plants">
        <title>The Taxus genome provides insights into paclitaxel biosynthesis.</title>
        <authorList>
            <person name="Xiong X."/>
            <person name="Gou J."/>
            <person name="Liao Q."/>
            <person name="Li Y."/>
            <person name="Zhou Q."/>
            <person name="Bi G."/>
            <person name="Li C."/>
            <person name="Du R."/>
            <person name="Wang X."/>
            <person name="Sun T."/>
            <person name="Guo L."/>
            <person name="Liang H."/>
            <person name="Lu P."/>
            <person name="Wu Y."/>
            <person name="Zhang Z."/>
            <person name="Ro D.K."/>
            <person name="Shang Y."/>
            <person name="Huang S."/>
            <person name="Yan J."/>
        </authorList>
    </citation>
    <scope>NUCLEOTIDE SEQUENCE [LARGE SCALE GENOMIC DNA]</scope>
    <source>
        <strain evidence="2">Ta-2019</strain>
    </source>
</reference>
<accession>A0AA38FMH5</accession>
<sequence length="189" mass="21399">MVTDVVERRLIVLFVEGLIELQRGLVRAFDPFSLQEEIKKALDLDGAAPKSEATSSVSKANWRGEQVPKKTKSISLDQRKKPLPKVPHVHTDLHKTRLEKEAKNELRRKNLCFSCKDPWTLGHRFLGKGKVHYIEVISDCDDDDIVDEAKQNDVMVEEGIKKLKGTLTTLSGAPRYNPFCVRGDLHGQK</sequence>
<feature type="non-terminal residue" evidence="2">
    <location>
        <position position="189"/>
    </location>
</feature>
<keyword evidence="3" id="KW-1185">Reference proteome</keyword>
<dbReference type="AlphaFoldDB" id="A0AA38FMH5"/>
<feature type="region of interest" description="Disordered" evidence="1">
    <location>
        <begin position="49"/>
        <end position="74"/>
    </location>
</feature>
<dbReference type="OMA" id="NSHDAIW"/>
<organism evidence="2 3">
    <name type="scientific">Taxus chinensis</name>
    <name type="common">Chinese yew</name>
    <name type="synonym">Taxus wallichiana var. chinensis</name>
    <dbReference type="NCBI Taxonomy" id="29808"/>
    <lineage>
        <taxon>Eukaryota</taxon>
        <taxon>Viridiplantae</taxon>
        <taxon>Streptophyta</taxon>
        <taxon>Embryophyta</taxon>
        <taxon>Tracheophyta</taxon>
        <taxon>Spermatophyta</taxon>
        <taxon>Pinopsida</taxon>
        <taxon>Pinidae</taxon>
        <taxon>Conifers II</taxon>
        <taxon>Cupressales</taxon>
        <taxon>Taxaceae</taxon>
        <taxon>Taxus</taxon>
    </lineage>
</organism>
<evidence type="ECO:0000313" key="3">
    <source>
        <dbReference type="Proteomes" id="UP000824469"/>
    </source>
</evidence>
<comment type="caution">
    <text evidence="2">The sequence shown here is derived from an EMBL/GenBank/DDBJ whole genome shotgun (WGS) entry which is preliminary data.</text>
</comment>
<evidence type="ECO:0000256" key="1">
    <source>
        <dbReference type="SAM" id="MobiDB-lite"/>
    </source>
</evidence>
<evidence type="ECO:0000313" key="2">
    <source>
        <dbReference type="EMBL" id="KAH9307382.1"/>
    </source>
</evidence>
<gene>
    <name evidence="2" type="ORF">KI387_035293</name>
</gene>
<dbReference type="EMBL" id="JAHRHJ020000007">
    <property type="protein sequence ID" value="KAH9307382.1"/>
    <property type="molecule type" value="Genomic_DNA"/>
</dbReference>
<protein>
    <submittedName>
        <fullName evidence="2">Uncharacterized protein</fullName>
    </submittedName>
</protein>
<proteinExistence type="predicted"/>
<dbReference type="Proteomes" id="UP000824469">
    <property type="component" value="Unassembled WGS sequence"/>
</dbReference>